<dbReference type="PANTHER" id="PTHR36573:SF1">
    <property type="entry name" value="INTERMEMBRANE PHOSPHOLIPID TRANSPORT SYSTEM BINDING PROTEIN MLAC"/>
    <property type="match status" value="1"/>
</dbReference>
<dbReference type="InterPro" id="IPR008869">
    <property type="entry name" value="MlaC/ttg2D"/>
</dbReference>
<dbReference type="PANTHER" id="PTHR36573">
    <property type="entry name" value="INTERMEMBRANE PHOSPHOLIPID TRANSPORT SYSTEM BINDING PROTEIN MLAC"/>
    <property type="match status" value="1"/>
</dbReference>
<dbReference type="Proteomes" id="UP000559860">
    <property type="component" value="Unassembled WGS sequence"/>
</dbReference>
<keyword evidence="2" id="KW-1185">Reference proteome</keyword>
<proteinExistence type="predicted"/>
<dbReference type="AlphaFoldDB" id="A0A7W4ITZ0"/>
<evidence type="ECO:0000313" key="1">
    <source>
        <dbReference type="EMBL" id="MBB2169045.1"/>
    </source>
</evidence>
<sequence>MVDIINSDMSPSEKKIQIRPFLDRMVDVDDVARYCLGTYWRTSTPEQKQHYLDLFHAMFTNSIADRLGDYRGVTFSIGRASPSGDDMAVETVIVRPNQTRANVLWIVNQASGGPKVVDMIAEGVSLRLTERQDYVSYIERNNGNIDALIRALTRQIERHG</sequence>
<dbReference type="InterPro" id="IPR042245">
    <property type="entry name" value="Tgt2/MlaC_sf"/>
</dbReference>
<accession>A0A7W4ITZ0</accession>
<organism evidence="1 2">
    <name type="scientific">Gluconacetobacter aggeris</name>
    <dbReference type="NCBI Taxonomy" id="1286186"/>
    <lineage>
        <taxon>Bacteria</taxon>
        <taxon>Pseudomonadati</taxon>
        <taxon>Pseudomonadota</taxon>
        <taxon>Alphaproteobacteria</taxon>
        <taxon>Acetobacterales</taxon>
        <taxon>Acetobacteraceae</taxon>
        <taxon>Gluconacetobacter</taxon>
    </lineage>
</organism>
<comment type="caution">
    <text evidence="1">The sequence shown here is derived from an EMBL/GenBank/DDBJ whole genome shotgun (WGS) entry which is preliminary data.</text>
</comment>
<gene>
    <name evidence="1" type="ORF">HLH36_11855</name>
</gene>
<name>A0A7W4ITZ0_9PROT</name>
<protein>
    <submittedName>
        <fullName evidence="1">ABC transporter substrate-binding protein</fullName>
    </submittedName>
</protein>
<reference evidence="1 2" key="1">
    <citation type="submission" date="2020-04" db="EMBL/GenBank/DDBJ databases">
        <title>Description of novel Gluconacetobacter.</title>
        <authorList>
            <person name="Sombolestani A."/>
        </authorList>
    </citation>
    <scope>NUCLEOTIDE SEQUENCE [LARGE SCALE GENOMIC DNA]</scope>
    <source>
        <strain evidence="1 2">LMG 27801</strain>
    </source>
</reference>
<evidence type="ECO:0000313" key="2">
    <source>
        <dbReference type="Proteomes" id="UP000559860"/>
    </source>
</evidence>
<dbReference type="Pfam" id="PF05494">
    <property type="entry name" value="MlaC"/>
    <property type="match status" value="1"/>
</dbReference>
<dbReference type="EMBL" id="JABEQD010000007">
    <property type="protein sequence ID" value="MBB2169045.1"/>
    <property type="molecule type" value="Genomic_DNA"/>
</dbReference>
<dbReference type="Gene3D" id="3.10.450.710">
    <property type="entry name" value="Tgt2/MlaC"/>
    <property type="match status" value="1"/>
</dbReference>